<reference evidence="18 19" key="1">
    <citation type="journal article" date="2021" name="Commun. Biol.">
        <title>The genome of Shorea leprosula (Dipterocarpaceae) highlights the ecological relevance of drought in aseasonal tropical rainforests.</title>
        <authorList>
            <person name="Ng K.K.S."/>
            <person name="Kobayashi M.J."/>
            <person name="Fawcett J.A."/>
            <person name="Hatakeyama M."/>
            <person name="Paape T."/>
            <person name="Ng C.H."/>
            <person name="Ang C.C."/>
            <person name="Tnah L.H."/>
            <person name="Lee C.T."/>
            <person name="Nishiyama T."/>
            <person name="Sese J."/>
            <person name="O'Brien M.J."/>
            <person name="Copetti D."/>
            <person name="Mohd Noor M.I."/>
            <person name="Ong R.C."/>
            <person name="Putra M."/>
            <person name="Sireger I.Z."/>
            <person name="Indrioko S."/>
            <person name="Kosugi Y."/>
            <person name="Izuno A."/>
            <person name="Isagi Y."/>
            <person name="Lee S.L."/>
            <person name="Shimizu K.K."/>
        </authorList>
    </citation>
    <scope>NUCLEOTIDE SEQUENCE [LARGE SCALE GENOMIC DNA]</scope>
    <source>
        <strain evidence="18">214</strain>
    </source>
</reference>
<keyword evidence="5" id="KW-0808">Transferase</keyword>
<keyword evidence="11 16" id="KW-1133">Transmembrane helix</keyword>
<evidence type="ECO:0000256" key="2">
    <source>
        <dbReference type="ARBA" id="ARBA00004167"/>
    </source>
</evidence>
<proteinExistence type="inferred from homology"/>
<dbReference type="Proteomes" id="UP001054252">
    <property type="component" value="Unassembled WGS sequence"/>
</dbReference>
<evidence type="ECO:0000256" key="6">
    <source>
        <dbReference type="ARBA" id="ARBA00022692"/>
    </source>
</evidence>
<comment type="caution">
    <text evidence="18">The sequence shown here is derived from an EMBL/GenBank/DDBJ whole genome shotgun (WGS) entry which is preliminary data.</text>
</comment>
<evidence type="ECO:0000256" key="3">
    <source>
        <dbReference type="ARBA" id="ARBA00004906"/>
    </source>
</evidence>
<comment type="subcellular location">
    <subcellularLocation>
        <location evidence="2">Membrane</location>
        <topology evidence="2">Single-pass membrane protein</topology>
    </subcellularLocation>
</comment>
<comment type="similarity">
    <text evidence="13">Belongs to the RING-type zinc finger family. ATL subfamily.</text>
</comment>
<dbReference type="GO" id="GO:0061630">
    <property type="term" value="F:ubiquitin protein ligase activity"/>
    <property type="evidence" value="ECO:0007669"/>
    <property type="project" value="UniProtKB-EC"/>
</dbReference>
<keyword evidence="9" id="KW-0833">Ubl conjugation pathway</keyword>
<dbReference type="Pfam" id="PF13639">
    <property type="entry name" value="zf-RING_2"/>
    <property type="match status" value="1"/>
</dbReference>
<keyword evidence="7" id="KW-0479">Metal-binding</keyword>
<dbReference type="PANTHER" id="PTHR46913:SF1">
    <property type="entry name" value="RING-H2 FINGER PROTEIN ATL16"/>
    <property type="match status" value="1"/>
</dbReference>
<dbReference type="AlphaFoldDB" id="A0AAV5J6H4"/>
<accession>A0AAV5J6H4</accession>
<dbReference type="CDD" id="cd16461">
    <property type="entry name" value="RING-H2_EL5-like"/>
    <property type="match status" value="1"/>
</dbReference>
<comment type="pathway">
    <text evidence="3">Protein modification; protein ubiquitination.</text>
</comment>
<dbReference type="SUPFAM" id="SSF57850">
    <property type="entry name" value="RING/U-box"/>
    <property type="match status" value="1"/>
</dbReference>
<evidence type="ECO:0000313" key="18">
    <source>
        <dbReference type="EMBL" id="GKV10209.1"/>
    </source>
</evidence>
<keyword evidence="10" id="KW-0862">Zinc</keyword>
<dbReference type="EMBL" id="BPVZ01000032">
    <property type="protein sequence ID" value="GKV10209.1"/>
    <property type="molecule type" value="Genomic_DNA"/>
</dbReference>
<feature type="domain" description="RING-type" evidence="17">
    <location>
        <begin position="97"/>
        <end position="141"/>
    </location>
</feature>
<evidence type="ECO:0000256" key="4">
    <source>
        <dbReference type="ARBA" id="ARBA00012483"/>
    </source>
</evidence>
<protein>
    <recommendedName>
        <fullName evidence="4">RING-type E3 ubiquitin transferase</fullName>
        <ecNumber evidence="4">2.3.2.27</ecNumber>
    </recommendedName>
</protein>
<dbReference type="GO" id="GO:0016020">
    <property type="term" value="C:membrane"/>
    <property type="evidence" value="ECO:0007669"/>
    <property type="project" value="UniProtKB-SubCell"/>
</dbReference>
<keyword evidence="6 16" id="KW-0812">Transmembrane</keyword>
<dbReference type="InterPro" id="IPR044600">
    <property type="entry name" value="ATL1/ATL16-like"/>
</dbReference>
<feature type="compositionally biased region" description="Low complexity" evidence="15">
    <location>
        <begin position="150"/>
        <end position="160"/>
    </location>
</feature>
<evidence type="ECO:0000256" key="14">
    <source>
        <dbReference type="PROSITE-ProRule" id="PRU00175"/>
    </source>
</evidence>
<evidence type="ECO:0000256" key="11">
    <source>
        <dbReference type="ARBA" id="ARBA00022989"/>
    </source>
</evidence>
<evidence type="ECO:0000256" key="9">
    <source>
        <dbReference type="ARBA" id="ARBA00022786"/>
    </source>
</evidence>
<dbReference type="InterPro" id="IPR001841">
    <property type="entry name" value="Znf_RING"/>
</dbReference>
<keyword evidence="8 14" id="KW-0863">Zinc-finger</keyword>
<feature type="compositionally biased region" description="Basic and acidic residues" evidence="15">
    <location>
        <begin position="165"/>
        <end position="176"/>
    </location>
</feature>
<evidence type="ECO:0000259" key="17">
    <source>
        <dbReference type="PROSITE" id="PS50089"/>
    </source>
</evidence>
<keyword evidence="19" id="KW-1185">Reference proteome</keyword>
<evidence type="ECO:0000256" key="10">
    <source>
        <dbReference type="ARBA" id="ARBA00022833"/>
    </source>
</evidence>
<comment type="catalytic activity">
    <reaction evidence="1">
        <text>S-ubiquitinyl-[E2 ubiquitin-conjugating enzyme]-L-cysteine + [acceptor protein]-L-lysine = [E2 ubiquitin-conjugating enzyme]-L-cysteine + N(6)-ubiquitinyl-[acceptor protein]-L-lysine.</text>
        <dbReference type="EC" id="2.3.2.27"/>
    </reaction>
</comment>
<dbReference type="SMART" id="SM00184">
    <property type="entry name" value="RING"/>
    <property type="match status" value="1"/>
</dbReference>
<dbReference type="Gene3D" id="3.30.40.10">
    <property type="entry name" value="Zinc/RING finger domain, C3HC4 (zinc finger)"/>
    <property type="match status" value="1"/>
</dbReference>
<dbReference type="GO" id="GO:0016567">
    <property type="term" value="P:protein ubiquitination"/>
    <property type="evidence" value="ECO:0007669"/>
    <property type="project" value="InterPro"/>
</dbReference>
<evidence type="ECO:0000256" key="7">
    <source>
        <dbReference type="ARBA" id="ARBA00022723"/>
    </source>
</evidence>
<keyword evidence="12 16" id="KW-0472">Membrane</keyword>
<evidence type="ECO:0000256" key="1">
    <source>
        <dbReference type="ARBA" id="ARBA00000900"/>
    </source>
</evidence>
<dbReference type="InterPro" id="IPR013083">
    <property type="entry name" value="Znf_RING/FYVE/PHD"/>
</dbReference>
<feature type="compositionally biased region" description="Low complexity" evidence="15">
    <location>
        <begin position="177"/>
        <end position="190"/>
    </location>
</feature>
<evidence type="ECO:0000256" key="15">
    <source>
        <dbReference type="SAM" id="MobiDB-lite"/>
    </source>
</evidence>
<feature type="transmembrane region" description="Helical" evidence="16">
    <location>
        <begin position="12"/>
        <end position="39"/>
    </location>
</feature>
<evidence type="ECO:0000256" key="5">
    <source>
        <dbReference type="ARBA" id="ARBA00022679"/>
    </source>
</evidence>
<evidence type="ECO:0000313" key="19">
    <source>
        <dbReference type="Proteomes" id="UP001054252"/>
    </source>
</evidence>
<evidence type="ECO:0000256" key="8">
    <source>
        <dbReference type="ARBA" id="ARBA00022771"/>
    </source>
</evidence>
<organism evidence="18 19">
    <name type="scientific">Rubroshorea leprosula</name>
    <dbReference type="NCBI Taxonomy" id="152421"/>
    <lineage>
        <taxon>Eukaryota</taxon>
        <taxon>Viridiplantae</taxon>
        <taxon>Streptophyta</taxon>
        <taxon>Embryophyta</taxon>
        <taxon>Tracheophyta</taxon>
        <taxon>Spermatophyta</taxon>
        <taxon>Magnoliopsida</taxon>
        <taxon>eudicotyledons</taxon>
        <taxon>Gunneridae</taxon>
        <taxon>Pentapetalae</taxon>
        <taxon>rosids</taxon>
        <taxon>malvids</taxon>
        <taxon>Malvales</taxon>
        <taxon>Dipterocarpaceae</taxon>
        <taxon>Rubroshorea</taxon>
    </lineage>
</organism>
<sequence length="296" mass="32228">MDGGGSPVQSTYSAFVTPLMISMAGMVATTLAIVAYYFFLLRYCVRRQADANDNRSLPIQSPQLPAGVEEKILKTIPIKTFSKEKAGGPFYSDQSECVVCLGELEEGDAIRLLPNCRHMHIFHLSCIDNWFFAHTSCPVCRSPVAPELDSTASTASAPPSGDDLDGQRTRNLHQDSGDGSSASGAGSIDNNNNSNALLGHRASFVLPRQHLRTELKRSLSLDQSYVLINLGGESERMAVSCSSSGCSYKVQLKRQFDRTRKCSRLLRSFSQLRIGTASTANQILIEISDGLPAEMI</sequence>
<evidence type="ECO:0000256" key="13">
    <source>
        <dbReference type="ARBA" id="ARBA00024209"/>
    </source>
</evidence>
<feature type="region of interest" description="Disordered" evidence="15">
    <location>
        <begin position="149"/>
        <end position="190"/>
    </location>
</feature>
<evidence type="ECO:0000256" key="12">
    <source>
        <dbReference type="ARBA" id="ARBA00023136"/>
    </source>
</evidence>
<dbReference type="GO" id="GO:0008270">
    <property type="term" value="F:zinc ion binding"/>
    <property type="evidence" value="ECO:0007669"/>
    <property type="project" value="UniProtKB-KW"/>
</dbReference>
<evidence type="ECO:0000256" key="16">
    <source>
        <dbReference type="SAM" id="Phobius"/>
    </source>
</evidence>
<dbReference type="PROSITE" id="PS50089">
    <property type="entry name" value="ZF_RING_2"/>
    <property type="match status" value="1"/>
</dbReference>
<dbReference type="PANTHER" id="PTHR46913">
    <property type="entry name" value="RING-H2 FINGER PROTEIN ATL16"/>
    <property type="match status" value="1"/>
</dbReference>
<dbReference type="EC" id="2.3.2.27" evidence="4"/>
<name>A0AAV5J6H4_9ROSI</name>
<gene>
    <name evidence="18" type="ORF">SLEP1_g21609</name>
</gene>